<evidence type="ECO:0000313" key="6">
    <source>
        <dbReference type="Proteomes" id="UP000293506"/>
    </source>
</evidence>
<dbReference type="Proteomes" id="UP000285897">
    <property type="component" value="Unassembled WGS sequence"/>
</dbReference>
<organism evidence="2 5">
    <name type="scientific">Blautia obeum</name>
    <dbReference type="NCBI Taxonomy" id="40520"/>
    <lineage>
        <taxon>Bacteria</taxon>
        <taxon>Bacillati</taxon>
        <taxon>Bacillota</taxon>
        <taxon>Clostridia</taxon>
        <taxon>Lachnospirales</taxon>
        <taxon>Lachnospiraceae</taxon>
        <taxon>Blautia</taxon>
    </lineage>
</organism>
<evidence type="ECO:0000313" key="3">
    <source>
        <dbReference type="EMBL" id="RYT66784.1"/>
    </source>
</evidence>
<protein>
    <submittedName>
        <fullName evidence="2">Uncharacterized protein</fullName>
    </submittedName>
</protein>
<proteinExistence type="predicted"/>
<dbReference type="Proteomes" id="UP000284644">
    <property type="component" value="Unassembled WGS sequence"/>
</dbReference>
<dbReference type="AlphaFoldDB" id="A0A415L2C3"/>
<sequence length="60" mass="7314">MVLAAEKEVICYSRKDTFQGNWKRESVIDWENQMFKTTRKDLEENQSLPYCSRLDFLMKY</sequence>
<evidence type="ECO:0000313" key="1">
    <source>
        <dbReference type="EMBL" id="RHE14061.1"/>
    </source>
</evidence>
<evidence type="ECO:0000313" key="2">
    <source>
        <dbReference type="EMBL" id="RHL42704.1"/>
    </source>
</evidence>
<accession>A0A415L2C3</accession>
<dbReference type="EMBL" id="RCXQ01000007">
    <property type="protein sequence ID" value="RYT66784.1"/>
    <property type="molecule type" value="Genomic_DNA"/>
</dbReference>
<evidence type="ECO:0000313" key="4">
    <source>
        <dbReference type="Proteomes" id="UP000284644"/>
    </source>
</evidence>
<reference evidence="4 5" key="1">
    <citation type="submission" date="2018-08" db="EMBL/GenBank/DDBJ databases">
        <title>A genome reference for cultivated species of the human gut microbiota.</title>
        <authorList>
            <person name="Zou Y."/>
            <person name="Xue W."/>
            <person name="Luo G."/>
        </authorList>
    </citation>
    <scope>NUCLEOTIDE SEQUENCE [LARGE SCALE GENOMIC DNA]</scope>
    <source>
        <strain evidence="2 5">AF37-6AC</strain>
        <strain evidence="1 4">AM29-25AC</strain>
    </source>
</reference>
<reference evidence="3 6" key="2">
    <citation type="journal article" date="2019" name="Science, e1252229">
        <title>Invertible promoters mediate bacterial phase variation, antibiotic resistance, and host adaptation in the gut.</title>
        <authorList>
            <person name="Jiang X."/>
            <person name="Hall A.B."/>
            <person name="Arthur T.D."/>
            <person name="Plichta D.R."/>
            <person name="Covington C.T."/>
            <person name="Poyet M."/>
            <person name="Crothers J."/>
            <person name="Moses P.L."/>
            <person name="Tolonen A.C."/>
            <person name="Vlamakis H."/>
            <person name="Alm E.J."/>
            <person name="Xavier R.J."/>
        </authorList>
    </citation>
    <scope>NUCLEOTIDE SEQUENCE [LARGE SCALE GENOMIC DNA]</scope>
    <source>
        <strain evidence="6">af_0058</strain>
        <strain evidence="3">Af_0058</strain>
    </source>
</reference>
<gene>
    <name evidence="2" type="ORF">DW021_16990</name>
    <name evidence="1" type="ORF">DW767_05945</name>
    <name evidence="3" type="ORF">EAI82_09580</name>
</gene>
<dbReference type="EMBL" id="QSJW01000003">
    <property type="protein sequence ID" value="RHE14061.1"/>
    <property type="molecule type" value="Genomic_DNA"/>
</dbReference>
<dbReference type="RefSeq" id="WP_118045174.1">
    <property type="nucleotide sequence ID" value="NZ_JAJCRF010000020.1"/>
</dbReference>
<name>A0A415L2C3_9FIRM</name>
<dbReference type="EMBL" id="QROS01000025">
    <property type="protein sequence ID" value="RHL42704.1"/>
    <property type="molecule type" value="Genomic_DNA"/>
</dbReference>
<evidence type="ECO:0000313" key="5">
    <source>
        <dbReference type="Proteomes" id="UP000285897"/>
    </source>
</evidence>
<dbReference type="Proteomes" id="UP000293506">
    <property type="component" value="Unassembled WGS sequence"/>
</dbReference>
<comment type="caution">
    <text evidence="2">The sequence shown here is derived from an EMBL/GenBank/DDBJ whole genome shotgun (WGS) entry which is preliminary data.</text>
</comment>